<dbReference type="InterPro" id="IPR018765">
    <property type="entry name" value="DUF2341"/>
</dbReference>
<dbReference type="Gene3D" id="2.60.40.1080">
    <property type="match status" value="3"/>
</dbReference>
<dbReference type="EMBL" id="JAAIKC010000004">
    <property type="protein sequence ID" value="NEW06971.1"/>
    <property type="molecule type" value="Genomic_DNA"/>
</dbReference>
<evidence type="ECO:0000256" key="3">
    <source>
        <dbReference type="SAM" id="MobiDB-lite"/>
    </source>
</evidence>
<dbReference type="RefSeq" id="WP_163947052.1">
    <property type="nucleotide sequence ID" value="NZ_JAAIKC010000004.1"/>
</dbReference>
<name>A0A6G3ZZG7_9BACL</name>
<accession>A0A6G3ZZG7</accession>
<keyword evidence="2" id="KW-1015">Disulfide bond</keyword>
<dbReference type="SUPFAM" id="SSF56300">
    <property type="entry name" value="Metallo-dependent phosphatases"/>
    <property type="match status" value="1"/>
</dbReference>
<dbReference type="PROSITE" id="PS51272">
    <property type="entry name" value="SLH"/>
    <property type="match status" value="3"/>
</dbReference>
<reference evidence="6" key="1">
    <citation type="submission" date="2020-02" db="EMBL/GenBank/DDBJ databases">
        <authorList>
            <person name="Shen X.-R."/>
            <person name="Zhang Y.-X."/>
        </authorList>
    </citation>
    <scope>NUCLEOTIDE SEQUENCE</scope>
    <source>
        <strain evidence="6">SYP-B3998</strain>
    </source>
</reference>
<feature type="domain" description="SLH" evidence="5">
    <location>
        <begin position="1629"/>
        <end position="1692"/>
    </location>
</feature>
<dbReference type="InterPro" id="IPR051918">
    <property type="entry name" value="STPP_CPPED1"/>
</dbReference>
<sequence length="1754" mass="190833">MRNRLRLKRCCAMVLLLSILCQCGLFLPESDVYASNTPAVEWKDTERNYRMLLDLAGGWGAGPQDDLNDFPVPVRLNPATIDYAATAANDLTFYNEDQTTRLPYEIEKWDPQGESIVWVKIPVLHASGANQVWLYYGGSSFADAQPRQVWDPNFLVVYHFGERIEDYFTQPGAVKQHLDSTANDNAGLRQAANASSSGPSYTLESKDPRYNMVGRYYESHRGYVRAKNGLIGDGARQFTLSAWVRANEAEYTTLNYPVISRKRSGDALNQAYMLKIAGGRWSANLFTGDADASKNGSQAGAELDGGAATAEWTYFTLTYDQALLGGGNLKMYRDGVLVDSKTRAGSIITTSGTSTAPFTISKASDATAAGGGYRGGVDEVRVSKVARSAAWVQAEYQSMVKNSSFVSFGERQHRKALQVTMLQPKNGEVYNTPDLSIVAMVNEHAVVRYRLDGGEAVNLEGSAASSVFQAALKGLKQGTHQLHVEAVSAKDPSVSDSRSVTFTVDGDKLSPSVVPEGADGMLAQQGGSVPLRVKAESPVGAPVDVSFYEKNVQFVKDYRTKASGDIAYERTDSMDPPANAAITSETPLPVSAYEQLGTSADGTYYSSKSLLNYPYQRFDLTIDQNLSDKDELEVSWEGHSKDKVLLYALNYSTNKWELLATRNGNSDNRDFKLTGMLNKATMVDGATKVAKLYVAATQPDTMLPGRKPLPEEYDFSFVWMTDTQLEAESFPGVYDASTQWIADHKEEQKIKYVIHTGDIVNTASSEKQWKNADHSMKILEKANVPYGVLEGNHDVGTPYYAQYFGANRFRDKPYYGQYSNSNGEYSSNNKNHYDLISAGGVDFIILYMGWQGMNTESVNWANQVLQQYKDRKAILSVHEYLLYSGTYGTDDYGGKKIMNQIVQPNSNVFMVLCGHNQSAYYNVKRIGGKIVYELLHDYQDAALGGAGYIRMMYFDLKKQLMYMVPYSPITDDNYGFFQQKHENYTIPLNFSKEPIELATDYIGVKGSKPKLLGEGPAAPNTGMAEYVWGLREANKPYTWYAVAKNANSGIEVKSQERTFTIAEPVVQSIRLGGLKPMKIGETQSAVVEATYTDGRLAPALGYIIISSRPEVARVNVNGSITALSGGETVITAMLGSLTASYRLLIQANESAPPSVKSIELSGLRGATEGEVLQAGVSAAYSDGSSSFLLEPGKAPLPGLILTTSDPRVAELEAGTGKVKTLQAGQTVIEATYRELRSSYTLLVRAVPQPEAPKLQGIVLEGVQSLKMGQQGKANVFGLYGPAAVKEPIVDDLQWTSSYQAVAMVDVEGMLTPLKPGKSTITVWYKGWETSAELTVLAADNSGNSGGNGNGGGIGNGSSSGGTSGSPIPAPGPSGLPGAVDPAFIQTVLPSHLVVTGNKGVSQVKVEAGKSQVELPYALIPELRSDQLALQFGWGTLTVPVRSLQMERTSPTGTRKDQTSLVVSYRTWDDDLLEVLTELQKNSAVNVEPLAHMLHVAWNDPASVGQTAELRLPLPPQAHAKRLGLYRVTGDGSVRLQSPNRSQSASEAIFTLSGGGDYVVLDYSIRYPDVANHWSADVVGDLAARRMFSSMVAEPIVSGSGPQSFYPEKPVTRAEFAALLARSLELPKGAPSAFTDLPTTAWYTQEVAAALQAGIVQGVSEREFVPDALITREQMAAMLMRAWNFTHKDATKASSEAAFADWNDVSEWAKEYVVSAAALRLLNGREEGSFVPKGNATRAEAAQVIHNYLFIPEGR</sequence>
<dbReference type="Pfam" id="PF10102">
    <property type="entry name" value="DUF2341"/>
    <property type="match status" value="1"/>
</dbReference>
<dbReference type="SUPFAM" id="SSF49899">
    <property type="entry name" value="Concanavalin A-like lectins/glucanases"/>
    <property type="match status" value="1"/>
</dbReference>
<dbReference type="InterPro" id="IPR029052">
    <property type="entry name" value="Metallo-depent_PP-like"/>
</dbReference>
<dbReference type="SMART" id="SM00560">
    <property type="entry name" value="LamGL"/>
    <property type="match status" value="1"/>
</dbReference>
<dbReference type="Gene3D" id="3.60.21.10">
    <property type="match status" value="1"/>
</dbReference>
<dbReference type="InterPro" id="IPR006558">
    <property type="entry name" value="LamG-like"/>
</dbReference>
<dbReference type="InterPro" id="IPR004843">
    <property type="entry name" value="Calcineurin-like_PHP"/>
</dbReference>
<comment type="caution">
    <text evidence="6">The sequence shown here is derived from an EMBL/GenBank/DDBJ whole genome shotgun (WGS) entry which is preliminary data.</text>
</comment>
<dbReference type="InterPro" id="IPR008964">
    <property type="entry name" value="Invasin/intimin_cell_adhesion"/>
</dbReference>
<keyword evidence="1 4" id="KW-0732">Signal</keyword>
<feature type="domain" description="SLH" evidence="5">
    <location>
        <begin position="1561"/>
        <end position="1628"/>
    </location>
</feature>
<dbReference type="GO" id="GO:0016787">
    <property type="term" value="F:hydrolase activity"/>
    <property type="evidence" value="ECO:0007669"/>
    <property type="project" value="InterPro"/>
</dbReference>
<evidence type="ECO:0000256" key="4">
    <source>
        <dbReference type="SAM" id="SignalP"/>
    </source>
</evidence>
<dbReference type="Gene3D" id="2.60.120.200">
    <property type="match status" value="1"/>
</dbReference>
<dbReference type="PANTHER" id="PTHR43143">
    <property type="entry name" value="METALLOPHOSPHOESTERASE, CALCINEURIN SUPERFAMILY"/>
    <property type="match status" value="1"/>
</dbReference>
<gene>
    <name evidence="6" type="ORF">GK047_13250</name>
</gene>
<feature type="domain" description="SLH" evidence="5">
    <location>
        <begin position="1695"/>
        <end position="1754"/>
    </location>
</feature>
<protein>
    <submittedName>
        <fullName evidence="6">DUF2341 domain-containing protein</fullName>
    </submittedName>
</protein>
<dbReference type="Pfam" id="PF13385">
    <property type="entry name" value="Laminin_G_3"/>
    <property type="match status" value="1"/>
</dbReference>
<feature type="chain" id="PRO_5026058810" evidence="4">
    <location>
        <begin position="35"/>
        <end position="1754"/>
    </location>
</feature>
<evidence type="ECO:0000313" key="6">
    <source>
        <dbReference type="EMBL" id="NEW06971.1"/>
    </source>
</evidence>
<feature type="compositionally biased region" description="Gly residues" evidence="3">
    <location>
        <begin position="1343"/>
        <end position="1363"/>
    </location>
</feature>
<dbReference type="PANTHER" id="PTHR43143:SF5">
    <property type="entry name" value="SECRETED PROTEIN"/>
    <property type="match status" value="1"/>
</dbReference>
<dbReference type="Pfam" id="PF00149">
    <property type="entry name" value="Metallophos"/>
    <property type="match status" value="1"/>
</dbReference>
<proteinExistence type="predicted"/>
<dbReference type="InterPro" id="IPR001119">
    <property type="entry name" value="SLH_dom"/>
</dbReference>
<dbReference type="InterPro" id="IPR013320">
    <property type="entry name" value="ConA-like_dom_sf"/>
</dbReference>
<evidence type="ECO:0000259" key="5">
    <source>
        <dbReference type="PROSITE" id="PS51272"/>
    </source>
</evidence>
<dbReference type="Pfam" id="PF00395">
    <property type="entry name" value="SLH"/>
    <property type="match status" value="3"/>
</dbReference>
<feature type="region of interest" description="Disordered" evidence="3">
    <location>
        <begin position="1343"/>
        <end position="1376"/>
    </location>
</feature>
<feature type="signal peptide" evidence="4">
    <location>
        <begin position="1"/>
        <end position="34"/>
    </location>
</feature>
<dbReference type="SUPFAM" id="SSF49373">
    <property type="entry name" value="Invasin/intimin cell-adhesion fragments"/>
    <property type="match status" value="2"/>
</dbReference>
<evidence type="ECO:0000256" key="2">
    <source>
        <dbReference type="ARBA" id="ARBA00023157"/>
    </source>
</evidence>
<evidence type="ECO:0000256" key="1">
    <source>
        <dbReference type="ARBA" id="ARBA00022729"/>
    </source>
</evidence>
<organism evidence="6">
    <name type="scientific">Paenibacillus sp. SYP-B3998</name>
    <dbReference type="NCBI Taxonomy" id="2678564"/>
    <lineage>
        <taxon>Bacteria</taxon>
        <taxon>Bacillati</taxon>
        <taxon>Bacillota</taxon>
        <taxon>Bacilli</taxon>
        <taxon>Bacillales</taxon>
        <taxon>Paenibacillaceae</taxon>
        <taxon>Paenibacillus</taxon>
    </lineage>
</organism>